<protein>
    <recommendedName>
        <fullName evidence="3">amidase</fullName>
        <ecNumber evidence="3">3.5.1.4</ecNumber>
    </recommendedName>
</protein>
<dbReference type="GeneID" id="25794482"/>
<dbReference type="InterPro" id="IPR023631">
    <property type="entry name" value="Amidase_dom"/>
</dbReference>
<gene>
    <name evidence="8" type="ORF">TRIVIDRAFT_45962</name>
</gene>
<comment type="similarity">
    <text evidence="2">Belongs to the amidase family.</text>
</comment>
<dbReference type="Proteomes" id="UP000007115">
    <property type="component" value="Unassembled WGS sequence"/>
</dbReference>
<dbReference type="PIRSF" id="PIRSF001221">
    <property type="entry name" value="Amidase_fungi"/>
    <property type="match status" value="1"/>
</dbReference>
<dbReference type="VEuPathDB" id="FungiDB:TRIVIDRAFT_45962"/>
<dbReference type="OrthoDB" id="6428749at2759"/>
<dbReference type="Pfam" id="PF01425">
    <property type="entry name" value="Amidase"/>
    <property type="match status" value="1"/>
</dbReference>
<evidence type="ECO:0000256" key="1">
    <source>
        <dbReference type="ARBA" id="ARBA00001311"/>
    </source>
</evidence>
<evidence type="ECO:0000256" key="5">
    <source>
        <dbReference type="PIRSR" id="PIRSR001221-1"/>
    </source>
</evidence>
<evidence type="ECO:0000256" key="2">
    <source>
        <dbReference type="ARBA" id="ARBA00009199"/>
    </source>
</evidence>
<evidence type="ECO:0000313" key="9">
    <source>
        <dbReference type="Proteomes" id="UP000007115"/>
    </source>
</evidence>
<keyword evidence="9" id="KW-1185">Reference proteome</keyword>
<dbReference type="Gene3D" id="3.90.1300.10">
    <property type="entry name" value="Amidase signature (AS) domain"/>
    <property type="match status" value="1"/>
</dbReference>
<dbReference type="STRING" id="413071.G9MN57"/>
<dbReference type="InterPro" id="IPR020556">
    <property type="entry name" value="Amidase_CS"/>
</dbReference>
<dbReference type="PANTHER" id="PTHR46072">
    <property type="entry name" value="AMIDASE-RELATED-RELATED"/>
    <property type="match status" value="1"/>
</dbReference>
<dbReference type="GO" id="GO:0004040">
    <property type="term" value="F:amidase activity"/>
    <property type="evidence" value="ECO:0007669"/>
    <property type="project" value="UniProtKB-EC"/>
</dbReference>
<feature type="active site" description="Charge relay system" evidence="5">
    <location>
        <position position="132"/>
    </location>
</feature>
<dbReference type="AlphaFoldDB" id="G9MN57"/>
<comment type="caution">
    <text evidence="8">The sequence shown here is derived from an EMBL/GenBank/DDBJ whole genome shotgun (WGS) entry which is preliminary data.</text>
</comment>
<evidence type="ECO:0000256" key="6">
    <source>
        <dbReference type="PIRSR" id="PIRSR001221-2"/>
    </source>
</evidence>
<comment type="catalytic activity">
    <reaction evidence="1">
        <text>a monocarboxylic acid amide + H2O = a monocarboxylate + NH4(+)</text>
        <dbReference type="Rhea" id="RHEA:12020"/>
        <dbReference type="ChEBI" id="CHEBI:15377"/>
        <dbReference type="ChEBI" id="CHEBI:28938"/>
        <dbReference type="ChEBI" id="CHEBI:35757"/>
        <dbReference type="ChEBI" id="CHEBI:83628"/>
        <dbReference type="EC" id="3.5.1.4"/>
    </reaction>
</comment>
<sequence length="562" mass="61928">MSPNFEAIAESKAKGILSAIPDHWRLGIEVPPAEEQRDITGKYVQQFLTTSEIEITETDAVGILEKTTTGKWSAREVTEAFCHRAAIAHQMTNCLLDIFIDVALEHADTLDAYYLEHNKPIGPLHGLPVSLKDQFHVKGAETTMGYVGWIGTFEGQKGTGKERRFESQLVTDLRQLGAVFYCKTSVPPSLMSPETHNNIVGYLLNPKNRHLSAGGSSGGEGALLSLRGSPLGMGTDIGGSIRIPASFNGVYGLRSSAGRLPYEGTPNSMDGQESILSVVGPLGTTLRSLTFVMKALLSKQPWLHDPMVIELPWRVEHESRLHAMIGNIGISEKLSFGVMRRDDVVLPSPPVRRAIELVVKALENAGHEVIEWQPPSHSRGLETAVEAWMYDGGEDIHNAFSISGEPPISQISRRYGAKPVEQKTATEIAANNITKRKYRKEYLDYWNSTAKLTRSGQPVEAFISPLSPYAGTKPDEYRYLTYSTIINVLDYTSVAFPVTHADRNLDVVDADYTPANPADQQVFESYDPEIHHGSPVGLQVVGRRLQEEKILSLAQMISDLLL</sequence>
<organism evidence="8 9">
    <name type="scientific">Hypocrea virens (strain Gv29-8 / FGSC 10586)</name>
    <name type="common">Gliocladium virens</name>
    <name type="synonym">Trichoderma virens</name>
    <dbReference type="NCBI Taxonomy" id="413071"/>
    <lineage>
        <taxon>Eukaryota</taxon>
        <taxon>Fungi</taxon>
        <taxon>Dikarya</taxon>
        <taxon>Ascomycota</taxon>
        <taxon>Pezizomycotina</taxon>
        <taxon>Sordariomycetes</taxon>
        <taxon>Hypocreomycetidae</taxon>
        <taxon>Hypocreales</taxon>
        <taxon>Hypocreaceae</taxon>
        <taxon>Trichoderma</taxon>
    </lineage>
</organism>
<evidence type="ECO:0000259" key="7">
    <source>
        <dbReference type="Pfam" id="PF01425"/>
    </source>
</evidence>
<evidence type="ECO:0000313" key="8">
    <source>
        <dbReference type="EMBL" id="EHK24149.1"/>
    </source>
</evidence>
<accession>G9MN57</accession>
<dbReference type="eggNOG" id="KOG1212">
    <property type="taxonomic scope" value="Eukaryota"/>
</dbReference>
<dbReference type="HOGENOM" id="CLU_009600_9_2_1"/>
<dbReference type="InParanoid" id="G9MN57"/>
<name>G9MN57_HYPVG</name>
<dbReference type="InterPro" id="IPR036928">
    <property type="entry name" value="AS_sf"/>
</dbReference>
<feature type="active site" description="Charge relay system" evidence="5">
    <location>
        <position position="216"/>
    </location>
</feature>
<dbReference type="EMBL" id="ABDF02000005">
    <property type="protein sequence ID" value="EHK24149.1"/>
    <property type="molecule type" value="Genomic_DNA"/>
</dbReference>
<feature type="binding site" evidence="6">
    <location>
        <position position="216"/>
    </location>
    <ligand>
        <name>substrate</name>
    </ligand>
</feature>
<dbReference type="FunCoup" id="G9MN57">
    <property type="interactions" value="55"/>
</dbReference>
<dbReference type="SUPFAM" id="SSF75304">
    <property type="entry name" value="Amidase signature (AS) enzymes"/>
    <property type="match status" value="1"/>
</dbReference>
<dbReference type="OMA" id="DSEHIQW"/>
<dbReference type="RefSeq" id="XP_013958345.1">
    <property type="nucleotide sequence ID" value="XM_014102870.1"/>
</dbReference>
<feature type="active site" description="Acyl-ester intermediate" evidence="5">
    <location>
        <position position="240"/>
    </location>
</feature>
<dbReference type="EC" id="3.5.1.4" evidence="3"/>
<feature type="binding site" evidence="6">
    <location>
        <position position="190"/>
    </location>
    <ligand>
        <name>substrate</name>
    </ligand>
</feature>
<reference evidence="8 9" key="1">
    <citation type="journal article" date="2011" name="Genome Biol.">
        <title>Comparative genome sequence analysis underscores mycoparasitism as the ancestral life style of Trichoderma.</title>
        <authorList>
            <person name="Kubicek C.P."/>
            <person name="Herrera-Estrella A."/>
            <person name="Seidl-Seiboth V."/>
            <person name="Martinez D.A."/>
            <person name="Druzhinina I.S."/>
            <person name="Thon M."/>
            <person name="Zeilinger S."/>
            <person name="Casas-Flores S."/>
            <person name="Horwitz B.A."/>
            <person name="Mukherjee P.K."/>
            <person name="Mukherjee M."/>
            <person name="Kredics L."/>
            <person name="Alcaraz L.D."/>
            <person name="Aerts A."/>
            <person name="Antal Z."/>
            <person name="Atanasova L."/>
            <person name="Cervantes-Badillo M.G."/>
            <person name="Challacombe J."/>
            <person name="Chertkov O."/>
            <person name="McCluskey K."/>
            <person name="Coulpier F."/>
            <person name="Deshpande N."/>
            <person name="von Doehren H."/>
            <person name="Ebbole D.J."/>
            <person name="Esquivel-Naranjo E.U."/>
            <person name="Fekete E."/>
            <person name="Flipphi M."/>
            <person name="Glaser F."/>
            <person name="Gomez-Rodriguez E.Y."/>
            <person name="Gruber S."/>
            <person name="Han C."/>
            <person name="Henrissat B."/>
            <person name="Hermosa R."/>
            <person name="Hernandez-Onate M."/>
            <person name="Karaffa L."/>
            <person name="Kosti I."/>
            <person name="Le Crom S."/>
            <person name="Lindquist E."/>
            <person name="Lucas S."/>
            <person name="Luebeck M."/>
            <person name="Luebeck P.S."/>
            <person name="Margeot A."/>
            <person name="Metz B."/>
            <person name="Misra M."/>
            <person name="Nevalainen H."/>
            <person name="Omann M."/>
            <person name="Packer N."/>
            <person name="Perrone G."/>
            <person name="Uresti-Rivera E.E."/>
            <person name="Salamov A."/>
            <person name="Schmoll M."/>
            <person name="Seiboth B."/>
            <person name="Shapiro H."/>
            <person name="Sukno S."/>
            <person name="Tamayo-Ramos J.A."/>
            <person name="Tisch D."/>
            <person name="Wiest A."/>
            <person name="Wilkinson H.H."/>
            <person name="Zhang M."/>
            <person name="Coutinho P.M."/>
            <person name="Kenerley C.M."/>
            <person name="Monte E."/>
            <person name="Baker S.E."/>
            <person name="Grigoriev I.V."/>
        </authorList>
    </citation>
    <scope>NUCLEOTIDE SEQUENCE [LARGE SCALE GENOMIC DNA]</scope>
    <source>
        <strain evidence="9">Gv29-8 / FGSC 10586</strain>
    </source>
</reference>
<keyword evidence="4" id="KW-0378">Hydrolase</keyword>
<dbReference type="PANTHER" id="PTHR46072:SF7">
    <property type="entry name" value="AMIDASE"/>
    <property type="match status" value="1"/>
</dbReference>
<feature type="domain" description="Amidase" evidence="7">
    <location>
        <begin position="76"/>
        <end position="551"/>
    </location>
</feature>
<proteinExistence type="inferred from homology"/>
<evidence type="ECO:0000256" key="4">
    <source>
        <dbReference type="ARBA" id="ARBA00022801"/>
    </source>
</evidence>
<dbReference type="PROSITE" id="PS00571">
    <property type="entry name" value="AMIDASES"/>
    <property type="match status" value="1"/>
</dbReference>
<feature type="binding site" evidence="6">
    <location>
        <begin position="237"/>
        <end position="240"/>
    </location>
    <ligand>
        <name>substrate</name>
    </ligand>
</feature>
<evidence type="ECO:0000256" key="3">
    <source>
        <dbReference type="ARBA" id="ARBA00012922"/>
    </source>
</evidence>